<feature type="domain" description="Sulfotransferase" evidence="3">
    <location>
        <begin position="17"/>
        <end position="200"/>
    </location>
</feature>
<dbReference type="STRING" id="1280948.HY36_08225"/>
<sequence>MAMGTCEMRPLESDIAPDAIVIGAMRAGTTSLYHLFRQSGQASVPESKETDFFLTPVNMEVGASWYSRQFGKSNLPKIDFCPNYTKRDVFPDTWRLIKKHAGNAKLVFVARDPVKRVVSQYKHSILFGEDLPSPSEWLDTKNAAHAINVSRYAYQMQPFFDHWDRDDILIVDFADMLKEPKSLVRVGQHVGISDPEALQTVELPSKNSAADLNALPNWWHRMRSTRLGHMVRQHAPRSLVENARNAIRSKSQKNVLPDFDASVIKSLQDQLSPDAEAFRKATNMRFEHWCV</sequence>
<dbReference type="Pfam" id="PF00685">
    <property type="entry name" value="Sulfotransfer_1"/>
    <property type="match status" value="1"/>
</dbReference>
<evidence type="ECO:0000256" key="1">
    <source>
        <dbReference type="ARBA" id="ARBA00022679"/>
    </source>
</evidence>
<keyword evidence="1" id="KW-0808">Transferase</keyword>
<dbReference type="GeneID" id="92500677"/>
<evidence type="ECO:0000259" key="3">
    <source>
        <dbReference type="Pfam" id="PF00685"/>
    </source>
</evidence>
<organism evidence="4 5">
    <name type="scientific">Hyphomonas atlantica</name>
    <dbReference type="NCBI Taxonomy" id="1280948"/>
    <lineage>
        <taxon>Bacteria</taxon>
        <taxon>Pseudomonadati</taxon>
        <taxon>Pseudomonadota</taxon>
        <taxon>Alphaproteobacteria</taxon>
        <taxon>Hyphomonadales</taxon>
        <taxon>Hyphomonadaceae</taxon>
        <taxon>Hyphomonas</taxon>
    </lineage>
</organism>
<dbReference type="PANTHER" id="PTHR10605:SF56">
    <property type="entry name" value="BIFUNCTIONAL HEPARAN SULFATE N-DEACETYLASE_N-SULFOTRANSFERASE"/>
    <property type="match status" value="1"/>
</dbReference>
<dbReference type="AlphaFoldDB" id="A0A059DZ64"/>
<dbReference type="PANTHER" id="PTHR10605">
    <property type="entry name" value="HEPARAN SULFATE SULFOTRANSFERASE"/>
    <property type="match status" value="1"/>
</dbReference>
<proteinExistence type="predicted"/>
<name>A0A059DZ64_9PROT</name>
<dbReference type="SUPFAM" id="SSF52540">
    <property type="entry name" value="P-loop containing nucleoside triphosphate hydrolases"/>
    <property type="match status" value="1"/>
</dbReference>
<evidence type="ECO:0000256" key="2">
    <source>
        <dbReference type="ARBA" id="ARBA00023180"/>
    </source>
</evidence>
<dbReference type="OrthoDB" id="981508at2"/>
<dbReference type="Proteomes" id="UP000024547">
    <property type="component" value="Unassembled WGS sequence"/>
</dbReference>
<accession>A0A059DZ64</accession>
<keyword evidence="2" id="KW-0325">Glycoprotein</keyword>
<evidence type="ECO:0000313" key="5">
    <source>
        <dbReference type="Proteomes" id="UP000024547"/>
    </source>
</evidence>
<dbReference type="Gene3D" id="3.40.50.300">
    <property type="entry name" value="P-loop containing nucleotide triphosphate hydrolases"/>
    <property type="match status" value="1"/>
</dbReference>
<dbReference type="InterPro" id="IPR027417">
    <property type="entry name" value="P-loop_NTPase"/>
</dbReference>
<dbReference type="PATRIC" id="fig|1280948.3.peg.2760"/>
<evidence type="ECO:0000313" key="4">
    <source>
        <dbReference type="EMBL" id="KCZ59254.1"/>
    </source>
</evidence>
<gene>
    <name evidence="4" type="ORF">HY36_08225</name>
</gene>
<protein>
    <recommendedName>
        <fullName evidence="3">Sulfotransferase domain-containing protein</fullName>
    </recommendedName>
</protein>
<dbReference type="InterPro" id="IPR000863">
    <property type="entry name" value="Sulfotransferase_dom"/>
</dbReference>
<comment type="caution">
    <text evidence="4">The sequence shown here is derived from an EMBL/GenBank/DDBJ whole genome shotgun (WGS) entry which is preliminary data.</text>
</comment>
<reference evidence="4 5" key="1">
    <citation type="journal article" date="2014" name="Antonie Van Leeuwenhoek">
        <title>Hyphomonas beringensis sp. nov. and Hyphomonas chukchiensis sp. nov., isolated from surface seawater of the Bering Sea and Chukchi Sea.</title>
        <authorList>
            <person name="Li C."/>
            <person name="Lai Q."/>
            <person name="Li G."/>
            <person name="Dong C."/>
            <person name="Wang J."/>
            <person name="Liao Y."/>
            <person name="Shao Z."/>
        </authorList>
    </citation>
    <scope>NUCLEOTIDE SEQUENCE [LARGE SCALE GENOMIC DNA]</scope>
    <source>
        <strain evidence="4 5">22II1-22F38</strain>
    </source>
</reference>
<dbReference type="InterPro" id="IPR037359">
    <property type="entry name" value="NST/OST"/>
</dbReference>
<dbReference type="GO" id="GO:0008146">
    <property type="term" value="F:sulfotransferase activity"/>
    <property type="evidence" value="ECO:0007669"/>
    <property type="project" value="InterPro"/>
</dbReference>
<dbReference type="eggNOG" id="COG0457">
    <property type="taxonomic scope" value="Bacteria"/>
</dbReference>
<dbReference type="RefSeq" id="WP_035553846.1">
    <property type="nucleotide sequence ID" value="NZ_AWFH01000045.1"/>
</dbReference>
<dbReference type="EMBL" id="AWFH01000045">
    <property type="protein sequence ID" value="KCZ59254.1"/>
    <property type="molecule type" value="Genomic_DNA"/>
</dbReference>
<keyword evidence="5" id="KW-1185">Reference proteome</keyword>